<proteinExistence type="predicted"/>
<gene>
    <name evidence="1" type="ordered locus">CLDAP_24980</name>
</gene>
<dbReference type="EMBL" id="AP012337">
    <property type="protein sequence ID" value="BAM00538.1"/>
    <property type="molecule type" value="Genomic_DNA"/>
</dbReference>
<dbReference type="AlphaFoldDB" id="I0I5K0"/>
<name>I0I5K0_CALAS</name>
<dbReference type="RefSeq" id="WP_014433770.1">
    <property type="nucleotide sequence ID" value="NC_017079.1"/>
</dbReference>
<accession>I0I5K0</accession>
<evidence type="ECO:0000313" key="1">
    <source>
        <dbReference type="EMBL" id="BAM00538.1"/>
    </source>
</evidence>
<dbReference type="KEGG" id="cap:CLDAP_24980"/>
<dbReference type="HOGENOM" id="CLU_2987938_0_0_0"/>
<organism evidence="1 2">
    <name type="scientific">Caldilinea aerophila (strain DSM 14535 / JCM 11387 / NBRC 104270 / STL-6-O1)</name>
    <dbReference type="NCBI Taxonomy" id="926550"/>
    <lineage>
        <taxon>Bacteria</taxon>
        <taxon>Bacillati</taxon>
        <taxon>Chloroflexota</taxon>
        <taxon>Caldilineae</taxon>
        <taxon>Caldilineales</taxon>
        <taxon>Caldilineaceae</taxon>
        <taxon>Caldilinea</taxon>
    </lineage>
</organism>
<sequence>MNLRIQMLHLEAPTRIPGHPTTFGVYRERAAASRTYLPLSPQLSLLIQVHRERAATS</sequence>
<protein>
    <submittedName>
        <fullName evidence="1">Uncharacterized protein</fullName>
    </submittedName>
</protein>
<dbReference type="Proteomes" id="UP000007880">
    <property type="component" value="Chromosome"/>
</dbReference>
<reference evidence="1 2" key="1">
    <citation type="submission" date="2012-02" db="EMBL/GenBank/DDBJ databases">
        <title>Complete genome sequence of Caldilinea aerophila DSM 14535 (= NBRC 102666).</title>
        <authorList>
            <person name="Oguchi A."/>
            <person name="Hosoyama A."/>
            <person name="Sekine M."/>
            <person name="Fukai R."/>
            <person name="Kato Y."/>
            <person name="Nakamura S."/>
            <person name="Hanada S."/>
            <person name="Yamazaki S."/>
            <person name="Fujita N."/>
        </authorList>
    </citation>
    <scope>NUCLEOTIDE SEQUENCE [LARGE SCALE GENOMIC DNA]</scope>
    <source>
        <strain evidence="2">DSM 14535 / JCM 11387 / NBRC 104270 / STL-6-O1</strain>
    </source>
</reference>
<keyword evidence="2" id="KW-1185">Reference proteome</keyword>
<evidence type="ECO:0000313" key="2">
    <source>
        <dbReference type="Proteomes" id="UP000007880"/>
    </source>
</evidence>